<sequence>MRKIFDSSYFFPVVCLLLILAYLFEYIFSDIIPNIITLLILELIYNFAVLFICINYVSKSKYFKENVWIKPKAGMYTLIVLIGIFTIKTIYDLFNKLL</sequence>
<name>A0A1M5VD70_9FLAO</name>
<reference evidence="3" key="1">
    <citation type="submission" date="2016-11" db="EMBL/GenBank/DDBJ databases">
        <authorList>
            <person name="Varghese N."/>
            <person name="Submissions S."/>
        </authorList>
    </citation>
    <scope>NUCLEOTIDE SEQUENCE [LARGE SCALE GENOMIC DNA]</scope>
    <source>
        <strain evidence="3">DSM 19055</strain>
    </source>
</reference>
<dbReference type="Proteomes" id="UP000184047">
    <property type="component" value="Unassembled WGS sequence"/>
</dbReference>
<evidence type="ECO:0000256" key="1">
    <source>
        <dbReference type="SAM" id="Phobius"/>
    </source>
</evidence>
<feature type="transmembrane region" description="Helical" evidence="1">
    <location>
        <begin position="9"/>
        <end position="29"/>
    </location>
</feature>
<evidence type="ECO:0000313" key="3">
    <source>
        <dbReference type="Proteomes" id="UP000184047"/>
    </source>
</evidence>
<organism evidence="2 3">
    <name type="scientific">Chryseobacterium oranimense</name>
    <dbReference type="NCBI Taxonomy" id="421058"/>
    <lineage>
        <taxon>Bacteria</taxon>
        <taxon>Pseudomonadati</taxon>
        <taxon>Bacteroidota</taxon>
        <taxon>Flavobacteriia</taxon>
        <taxon>Flavobacteriales</taxon>
        <taxon>Weeksellaceae</taxon>
        <taxon>Chryseobacterium group</taxon>
        <taxon>Chryseobacterium</taxon>
    </lineage>
</organism>
<proteinExistence type="predicted"/>
<keyword evidence="1" id="KW-0812">Transmembrane</keyword>
<feature type="transmembrane region" description="Helical" evidence="1">
    <location>
        <begin position="35"/>
        <end position="57"/>
    </location>
</feature>
<keyword evidence="1" id="KW-0472">Membrane</keyword>
<gene>
    <name evidence="2" type="ORF">SAMN05421866_3554</name>
</gene>
<keyword evidence="1" id="KW-1133">Transmembrane helix</keyword>
<dbReference type="AlphaFoldDB" id="A0A1M5VD70"/>
<feature type="transmembrane region" description="Helical" evidence="1">
    <location>
        <begin position="73"/>
        <end position="91"/>
    </location>
</feature>
<dbReference type="EMBL" id="FQWT01000006">
    <property type="protein sequence ID" value="SHH73098.1"/>
    <property type="molecule type" value="Genomic_DNA"/>
</dbReference>
<evidence type="ECO:0000313" key="2">
    <source>
        <dbReference type="EMBL" id="SHH73098.1"/>
    </source>
</evidence>
<accession>A0A1M5VD70</accession>
<dbReference type="STRING" id="421058.SAMN05421866_3554"/>
<keyword evidence="3" id="KW-1185">Reference proteome</keyword>
<protein>
    <submittedName>
        <fullName evidence="2">Uncharacterized protein</fullName>
    </submittedName>
</protein>